<dbReference type="CDD" id="cd11064">
    <property type="entry name" value="CYP86A"/>
    <property type="match status" value="1"/>
</dbReference>
<dbReference type="Gene3D" id="1.10.630.10">
    <property type="entry name" value="Cytochrome P450"/>
    <property type="match status" value="1"/>
</dbReference>
<dbReference type="GO" id="GO:0004497">
    <property type="term" value="F:monooxygenase activity"/>
    <property type="evidence" value="ECO:0007669"/>
    <property type="project" value="UniProtKB-KW"/>
</dbReference>
<dbReference type="GO" id="GO:0005506">
    <property type="term" value="F:iron ion binding"/>
    <property type="evidence" value="ECO:0007669"/>
    <property type="project" value="InterPro"/>
</dbReference>
<dbReference type="OrthoDB" id="1470350at2759"/>
<evidence type="ECO:0000256" key="4">
    <source>
        <dbReference type="ARBA" id="ARBA00023004"/>
    </source>
</evidence>
<dbReference type="PRINTS" id="PR00385">
    <property type="entry name" value="P450"/>
</dbReference>
<dbReference type="AlphaFoldDB" id="A0A9Q0KK66"/>
<evidence type="ECO:0000256" key="5">
    <source>
        <dbReference type="PIRSR" id="PIRSR602401-1"/>
    </source>
</evidence>
<gene>
    <name evidence="8" type="ORF">NE237_004860</name>
</gene>
<keyword evidence="2 5" id="KW-0479">Metal-binding</keyword>
<keyword evidence="7" id="KW-0472">Membrane</keyword>
<keyword evidence="6" id="KW-0503">Monooxygenase</keyword>
<evidence type="ECO:0000256" key="7">
    <source>
        <dbReference type="SAM" id="Phobius"/>
    </source>
</evidence>
<keyword evidence="3 6" id="KW-0560">Oxidoreductase</keyword>
<dbReference type="PROSITE" id="PS00086">
    <property type="entry name" value="CYTOCHROME_P450"/>
    <property type="match status" value="1"/>
</dbReference>
<evidence type="ECO:0008006" key="10">
    <source>
        <dbReference type="Google" id="ProtNLM"/>
    </source>
</evidence>
<dbReference type="GO" id="GO:0006629">
    <property type="term" value="P:lipid metabolic process"/>
    <property type="evidence" value="ECO:0007669"/>
    <property type="project" value="UniProtKB-ARBA"/>
</dbReference>
<dbReference type="PANTHER" id="PTHR24296">
    <property type="entry name" value="CYTOCHROME P450"/>
    <property type="match status" value="1"/>
</dbReference>
<dbReference type="GO" id="GO:0016705">
    <property type="term" value="F:oxidoreductase activity, acting on paired donors, with incorporation or reduction of molecular oxygen"/>
    <property type="evidence" value="ECO:0007669"/>
    <property type="project" value="InterPro"/>
</dbReference>
<protein>
    <recommendedName>
        <fullName evidence="10">Cytochrome P450 704C1-like</fullName>
    </recommendedName>
</protein>
<evidence type="ECO:0000256" key="3">
    <source>
        <dbReference type="ARBA" id="ARBA00023002"/>
    </source>
</evidence>
<accession>A0A9Q0KK66</accession>
<dbReference type="InterPro" id="IPR002401">
    <property type="entry name" value="Cyt_P450_E_grp-I"/>
</dbReference>
<comment type="caution">
    <text evidence="8">The sequence shown here is derived from an EMBL/GenBank/DDBJ whole genome shotgun (WGS) entry which is preliminary data.</text>
</comment>
<dbReference type="GO" id="GO:0020037">
    <property type="term" value="F:heme binding"/>
    <property type="evidence" value="ECO:0007669"/>
    <property type="project" value="InterPro"/>
</dbReference>
<dbReference type="InterPro" id="IPR001128">
    <property type="entry name" value="Cyt_P450"/>
</dbReference>
<evidence type="ECO:0000313" key="8">
    <source>
        <dbReference type="EMBL" id="KAJ4971761.1"/>
    </source>
</evidence>
<keyword evidence="7" id="KW-0812">Transmembrane</keyword>
<keyword evidence="7" id="KW-1133">Transmembrane helix</keyword>
<dbReference type="InterPro" id="IPR036396">
    <property type="entry name" value="Cyt_P450_sf"/>
</dbReference>
<dbReference type="SUPFAM" id="SSF48264">
    <property type="entry name" value="Cytochrome P450"/>
    <property type="match status" value="1"/>
</dbReference>
<evidence type="ECO:0000256" key="1">
    <source>
        <dbReference type="ARBA" id="ARBA00010617"/>
    </source>
</evidence>
<name>A0A9Q0KK66_9MAGN</name>
<organism evidence="8 9">
    <name type="scientific">Protea cynaroides</name>
    <dbReference type="NCBI Taxonomy" id="273540"/>
    <lineage>
        <taxon>Eukaryota</taxon>
        <taxon>Viridiplantae</taxon>
        <taxon>Streptophyta</taxon>
        <taxon>Embryophyta</taxon>
        <taxon>Tracheophyta</taxon>
        <taxon>Spermatophyta</taxon>
        <taxon>Magnoliopsida</taxon>
        <taxon>Proteales</taxon>
        <taxon>Proteaceae</taxon>
        <taxon>Protea</taxon>
    </lineage>
</organism>
<dbReference type="EMBL" id="JAMYWD010000005">
    <property type="protein sequence ID" value="KAJ4971761.1"/>
    <property type="molecule type" value="Genomic_DNA"/>
</dbReference>
<keyword evidence="4 5" id="KW-0408">Iron</keyword>
<dbReference type="PRINTS" id="PR00463">
    <property type="entry name" value="EP450I"/>
</dbReference>
<comment type="cofactor">
    <cofactor evidence="5">
        <name>heme</name>
        <dbReference type="ChEBI" id="CHEBI:30413"/>
    </cofactor>
</comment>
<keyword evidence="5 6" id="KW-0349">Heme</keyword>
<dbReference type="InterPro" id="IPR017972">
    <property type="entry name" value="Cyt_P450_CS"/>
</dbReference>
<feature type="transmembrane region" description="Helical" evidence="7">
    <location>
        <begin position="6"/>
        <end position="27"/>
    </location>
</feature>
<sequence>MDLLSATVSAAVASFFLVLIFFCVLLLRVFTGKSLNHPQYPPVMGTVFHQLLYFNRIHDYHIDVVRRQRTFRLLAPAQSELYTAEPRNVEHILKTNYDNYSKGSYHTEILGDIFGRGIFNADGDSWRQQRKIASFEFSTRVLRDFSCAVFRIKAAKLAETILGFVAMNQTFDIQDLLMRCSLDSIFKVGFGVDLNCLEGSNEEGRKFIKAFDDSNRLVYYRYVDPFWKLRRILNLGSEGSLKKNTKIMDGFVFGVIRNKRKQMFEQQKYNDKEDILSRFLEASKEDPLSMTDQYLRDIILNFMIAGKDTSGGTLSWFFYLLCKHPLIQEKVAGEVREIINCKENEINFNAFASCLTDTALDKMHYLHAALTETLRLYPAVPVDGRCADRDDVLPDGFRVKKGDYVYYMAYAMGRMTYIWGEDAEDFRPERWLGDGLFRPESPFKFVSFHAGPRICLGKEFAYRQMKIVAMVLLHFFRFRLADEKKLVTYKTMLTLHIDGGLHLNAIPRVVFDKF</sequence>
<reference evidence="8" key="1">
    <citation type="journal article" date="2023" name="Plant J.">
        <title>The genome of the king protea, Protea cynaroides.</title>
        <authorList>
            <person name="Chang J."/>
            <person name="Duong T.A."/>
            <person name="Schoeman C."/>
            <person name="Ma X."/>
            <person name="Roodt D."/>
            <person name="Barker N."/>
            <person name="Li Z."/>
            <person name="Van de Peer Y."/>
            <person name="Mizrachi E."/>
        </authorList>
    </citation>
    <scope>NUCLEOTIDE SEQUENCE</scope>
    <source>
        <tissue evidence="8">Young leaves</tissue>
    </source>
</reference>
<feature type="binding site" description="axial binding residue" evidence="5">
    <location>
        <position position="455"/>
    </location>
    <ligand>
        <name>heme</name>
        <dbReference type="ChEBI" id="CHEBI:30413"/>
    </ligand>
    <ligandPart>
        <name>Fe</name>
        <dbReference type="ChEBI" id="CHEBI:18248"/>
    </ligandPart>
</feature>
<dbReference type="Proteomes" id="UP001141806">
    <property type="component" value="Unassembled WGS sequence"/>
</dbReference>
<proteinExistence type="inferred from homology"/>
<comment type="similarity">
    <text evidence="1 6">Belongs to the cytochrome P450 family.</text>
</comment>
<evidence type="ECO:0000313" key="9">
    <source>
        <dbReference type="Proteomes" id="UP001141806"/>
    </source>
</evidence>
<evidence type="ECO:0000256" key="2">
    <source>
        <dbReference type="ARBA" id="ARBA00022723"/>
    </source>
</evidence>
<evidence type="ECO:0000256" key="6">
    <source>
        <dbReference type="RuleBase" id="RU000461"/>
    </source>
</evidence>
<dbReference type="Pfam" id="PF00067">
    <property type="entry name" value="p450"/>
    <property type="match status" value="1"/>
</dbReference>
<keyword evidence="9" id="KW-1185">Reference proteome</keyword>